<dbReference type="Pfam" id="PF00078">
    <property type="entry name" value="RVT_1"/>
    <property type="match status" value="1"/>
</dbReference>
<dbReference type="InterPro" id="IPR000477">
    <property type="entry name" value="RT_dom"/>
</dbReference>
<dbReference type="PANTHER" id="PTHR33050:SF7">
    <property type="entry name" value="RIBONUCLEASE H"/>
    <property type="match status" value="1"/>
</dbReference>
<evidence type="ECO:0000256" key="1">
    <source>
        <dbReference type="SAM" id="MobiDB-lite"/>
    </source>
</evidence>
<dbReference type="Proteomes" id="UP001249851">
    <property type="component" value="Unassembled WGS sequence"/>
</dbReference>
<evidence type="ECO:0000259" key="2">
    <source>
        <dbReference type="PROSITE" id="PS50878"/>
    </source>
</evidence>
<feature type="region of interest" description="Disordered" evidence="1">
    <location>
        <begin position="268"/>
        <end position="310"/>
    </location>
</feature>
<dbReference type="EMBL" id="JARQWQ010000196">
    <property type="protein sequence ID" value="KAK2547269.1"/>
    <property type="molecule type" value="Genomic_DNA"/>
</dbReference>
<name>A0AAD9PQP1_ACRCE</name>
<dbReference type="InterPro" id="IPR052055">
    <property type="entry name" value="Hepadnavirus_pol/RT"/>
</dbReference>
<dbReference type="SUPFAM" id="SSF56672">
    <property type="entry name" value="DNA/RNA polymerases"/>
    <property type="match status" value="1"/>
</dbReference>
<protein>
    <submittedName>
        <fullName evidence="3">Pro-Pol polyprotein</fullName>
    </submittedName>
</protein>
<dbReference type="Gene3D" id="3.30.70.270">
    <property type="match status" value="1"/>
</dbReference>
<dbReference type="CDD" id="cd03714">
    <property type="entry name" value="RT_DIRS1"/>
    <property type="match status" value="1"/>
</dbReference>
<reference evidence="3" key="1">
    <citation type="journal article" date="2023" name="G3 (Bethesda)">
        <title>Whole genome assembly and annotation of the endangered Caribbean coral Acropora cervicornis.</title>
        <authorList>
            <person name="Selwyn J.D."/>
            <person name="Vollmer S.V."/>
        </authorList>
    </citation>
    <scope>NUCLEOTIDE SEQUENCE</scope>
    <source>
        <strain evidence="3">K2</strain>
    </source>
</reference>
<evidence type="ECO:0000313" key="3">
    <source>
        <dbReference type="EMBL" id="KAK2547269.1"/>
    </source>
</evidence>
<dbReference type="InterPro" id="IPR043128">
    <property type="entry name" value="Rev_trsase/Diguanyl_cyclase"/>
</dbReference>
<reference evidence="3" key="2">
    <citation type="journal article" date="2023" name="Science">
        <title>Genomic signatures of disease resistance in endangered staghorn corals.</title>
        <authorList>
            <person name="Vollmer S.V."/>
            <person name="Selwyn J.D."/>
            <person name="Despard B.A."/>
            <person name="Roesel C.L."/>
        </authorList>
    </citation>
    <scope>NUCLEOTIDE SEQUENCE</scope>
    <source>
        <strain evidence="3">K2</strain>
    </source>
</reference>
<proteinExistence type="predicted"/>
<feature type="compositionally biased region" description="Polar residues" evidence="1">
    <location>
        <begin position="268"/>
        <end position="277"/>
    </location>
</feature>
<accession>A0AAD9PQP1</accession>
<dbReference type="AlphaFoldDB" id="A0AAD9PQP1"/>
<sequence length="654" mass="73746">MADPKASDPVEDTSSQVNLAILSSLERLNEGMAQLTDYMYQGREAKENEDGESLGTGESASVVNIQQDLDRIVKPNDGTEDSREGDDSVLSTYSSLLELDLETKAPKVNDEIADVANKLCLHRVSTDQCKALIKRHLTPENIKVRLPKCENGIWTQLPARTRASDAKLQTTQQMLLASINCQLEVTNSLVNSKASKELLTSALDGLTLSLTANYEMNQRRRDAIRRQFKAEFAKGLCSATNPADEFLFGGDTSKRMKEITELQKSRVCKSQGTPSTRGRNRFVPYSRGYRRGRGRGARTSTYTSQSGYQQPEVNKKLTKAPNNYWYVNISKLLDVVNSQKPFVAGRTNQCLPEWVKLTTDPEILDIVKHCHIEFSQDPCLFSFHGQRNFNSGQQAIVNEEVDKLLDLGVLSPSRHEQGECLSPIFVTPKRDGSYRLIFNFKNCNQTVLYRHFKMDNLNSVISMISPGAYFASLDLKHAYYTIPVALEQRKFLKFLWLGNLYEFNALPMGLSSSPRIFTKVMKPPLAYLRQKGCTVSGYIEDFFIQGNNFRECYSSLEEAVFLFLQLGFHVHPEKSVLIPSQSLTFLGFNLNSVSMTVTLTQEKRDQLESLCTEAMNGEDLSIRFVAKVIGKVVSALPGMEFGRLHYRNLERDKI</sequence>
<comment type="caution">
    <text evidence="3">The sequence shown here is derived from an EMBL/GenBank/DDBJ whole genome shotgun (WGS) entry which is preliminary data.</text>
</comment>
<dbReference type="InterPro" id="IPR043502">
    <property type="entry name" value="DNA/RNA_pol_sf"/>
</dbReference>
<gene>
    <name evidence="3" type="ORF">P5673_032856</name>
</gene>
<organism evidence="3 4">
    <name type="scientific">Acropora cervicornis</name>
    <name type="common">Staghorn coral</name>
    <dbReference type="NCBI Taxonomy" id="6130"/>
    <lineage>
        <taxon>Eukaryota</taxon>
        <taxon>Metazoa</taxon>
        <taxon>Cnidaria</taxon>
        <taxon>Anthozoa</taxon>
        <taxon>Hexacorallia</taxon>
        <taxon>Scleractinia</taxon>
        <taxon>Astrocoeniina</taxon>
        <taxon>Acroporidae</taxon>
        <taxon>Acropora</taxon>
    </lineage>
</organism>
<keyword evidence="4" id="KW-1185">Reference proteome</keyword>
<dbReference type="PANTHER" id="PTHR33050">
    <property type="entry name" value="REVERSE TRANSCRIPTASE DOMAIN-CONTAINING PROTEIN"/>
    <property type="match status" value="1"/>
</dbReference>
<dbReference type="PROSITE" id="PS50878">
    <property type="entry name" value="RT_POL"/>
    <property type="match status" value="1"/>
</dbReference>
<evidence type="ECO:0000313" key="4">
    <source>
        <dbReference type="Proteomes" id="UP001249851"/>
    </source>
</evidence>
<dbReference type="Gene3D" id="3.10.10.10">
    <property type="entry name" value="HIV Type 1 Reverse Transcriptase, subunit A, domain 1"/>
    <property type="match status" value="1"/>
</dbReference>
<feature type="domain" description="Reverse transcriptase" evidence="2">
    <location>
        <begin position="408"/>
        <end position="590"/>
    </location>
</feature>